<feature type="non-terminal residue" evidence="1">
    <location>
        <position position="43"/>
    </location>
</feature>
<comment type="caution">
    <text evidence="1">The sequence shown here is derived from an EMBL/GenBank/DDBJ whole genome shotgun (WGS) entry which is preliminary data.</text>
</comment>
<name>A0A392S513_9FABA</name>
<dbReference type="AlphaFoldDB" id="A0A392S513"/>
<dbReference type="UniPathway" id="UPA00109">
    <property type="reaction ID" value="UER00188"/>
</dbReference>
<proteinExistence type="predicted"/>
<dbReference type="InterPro" id="IPR040442">
    <property type="entry name" value="Pyrv_kinase-like_dom_sf"/>
</dbReference>
<protein>
    <submittedName>
        <fullName evidence="1">Plastidial pyruvate kinase 2-like</fullName>
    </submittedName>
</protein>
<dbReference type="InterPro" id="IPR015813">
    <property type="entry name" value="Pyrv/PenolPyrv_kinase-like_dom"/>
</dbReference>
<dbReference type="SUPFAM" id="SSF51621">
    <property type="entry name" value="Phosphoenolpyruvate/pyruvate domain"/>
    <property type="match status" value="1"/>
</dbReference>
<dbReference type="GO" id="GO:0006096">
    <property type="term" value="P:glycolytic process"/>
    <property type="evidence" value="ECO:0007669"/>
    <property type="project" value="UniProtKB-UniPathway"/>
</dbReference>
<keyword evidence="1" id="KW-0670">Pyruvate</keyword>
<dbReference type="Gene3D" id="3.20.20.60">
    <property type="entry name" value="Phosphoenolpyruvate-binding domains"/>
    <property type="match status" value="1"/>
</dbReference>
<dbReference type="GO" id="GO:0016301">
    <property type="term" value="F:kinase activity"/>
    <property type="evidence" value="ECO:0007669"/>
    <property type="project" value="UniProtKB-KW"/>
</dbReference>
<keyword evidence="2" id="KW-1185">Reference proteome</keyword>
<keyword evidence="1" id="KW-0418">Kinase</keyword>
<evidence type="ECO:0000313" key="1">
    <source>
        <dbReference type="EMBL" id="MCI42966.1"/>
    </source>
</evidence>
<accession>A0A392S513</accession>
<keyword evidence="1" id="KW-0808">Transferase</keyword>
<organism evidence="1 2">
    <name type="scientific">Trifolium medium</name>
    <dbReference type="NCBI Taxonomy" id="97028"/>
    <lineage>
        <taxon>Eukaryota</taxon>
        <taxon>Viridiplantae</taxon>
        <taxon>Streptophyta</taxon>
        <taxon>Embryophyta</taxon>
        <taxon>Tracheophyta</taxon>
        <taxon>Spermatophyta</taxon>
        <taxon>Magnoliopsida</taxon>
        <taxon>eudicotyledons</taxon>
        <taxon>Gunneridae</taxon>
        <taxon>Pentapetalae</taxon>
        <taxon>rosids</taxon>
        <taxon>fabids</taxon>
        <taxon>Fabales</taxon>
        <taxon>Fabaceae</taxon>
        <taxon>Papilionoideae</taxon>
        <taxon>50 kb inversion clade</taxon>
        <taxon>NPAAA clade</taxon>
        <taxon>Hologalegina</taxon>
        <taxon>IRL clade</taxon>
        <taxon>Trifolieae</taxon>
        <taxon>Trifolium</taxon>
    </lineage>
</organism>
<reference evidence="1 2" key="1">
    <citation type="journal article" date="2018" name="Front. Plant Sci.">
        <title>Red Clover (Trifolium pratense) and Zigzag Clover (T. medium) - A Picture of Genomic Similarities and Differences.</title>
        <authorList>
            <person name="Dluhosova J."/>
            <person name="Istvanek J."/>
            <person name="Nedelnik J."/>
            <person name="Repkova J."/>
        </authorList>
    </citation>
    <scope>NUCLEOTIDE SEQUENCE [LARGE SCALE GENOMIC DNA]</scope>
    <source>
        <strain evidence="2">cv. 10/8</strain>
        <tissue evidence="1">Leaf</tissue>
    </source>
</reference>
<dbReference type="Proteomes" id="UP000265520">
    <property type="component" value="Unassembled WGS sequence"/>
</dbReference>
<dbReference type="EMBL" id="LXQA010311353">
    <property type="protein sequence ID" value="MCI42966.1"/>
    <property type="molecule type" value="Genomic_DNA"/>
</dbReference>
<sequence length="43" mass="4483">MLSGETAHGKFPIKAAKVMHTVALRTEAALPSGQMPPPNIGQV</sequence>
<evidence type="ECO:0000313" key="2">
    <source>
        <dbReference type="Proteomes" id="UP000265520"/>
    </source>
</evidence>